<evidence type="ECO:0000313" key="5">
    <source>
        <dbReference type="Proteomes" id="UP000248786"/>
    </source>
</evidence>
<organism evidence="1 4">
    <name type="scientific">Dehalococcoides mccartyi</name>
    <dbReference type="NCBI Taxonomy" id="61435"/>
    <lineage>
        <taxon>Bacteria</taxon>
        <taxon>Bacillati</taxon>
        <taxon>Chloroflexota</taxon>
        <taxon>Dehalococcoidia</taxon>
        <taxon>Dehalococcoidales</taxon>
        <taxon>Dehalococcoidaceae</taxon>
        <taxon>Dehalococcoides</taxon>
    </lineage>
</organism>
<proteinExistence type="predicted"/>
<gene>
    <name evidence="3" type="ORF">C1G86_1438</name>
    <name evidence="2" type="ORF">C1G87_1402</name>
    <name evidence="1" type="ORF">Dm11a5_1361</name>
</gene>
<evidence type="ECO:0000313" key="1">
    <source>
        <dbReference type="EMBL" id="AMU87187.1"/>
    </source>
</evidence>
<dbReference type="PATRIC" id="fig|61435.8.peg.1353"/>
<name>A0A142VD01_9CHLR</name>
<protein>
    <submittedName>
        <fullName evidence="1">Uncharacterized protein</fullName>
    </submittedName>
</protein>
<accession>A0A142VD01</accession>
<dbReference type="Proteomes" id="UP000076394">
    <property type="component" value="Chromosome"/>
</dbReference>
<dbReference type="Proteomes" id="UP000248786">
    <property type="component" value="Unassembled WGS sequence"/>
</dbReference>
<dbReference type="Proteomes" id="UP000249146">
    <property type="component" value="Unassembled WGS sequence"/>
</dbReference>
<dbReference type="EMBL" id="CP011127">
    <property type="protein sequence ID" value="AMU87187.1"/>
    <property type="molecule type" value="Genomic_DNA"/>
</dbReference>
<dbReference type="RefSeq" id="WP_015407292.1">
    <property type="nucleotide sequence ID" value="NZ_CP011127.1"/>
</dbReference>
<reference evidence="1 4" key="1">
    <citation type="submission" date="2015-03" db="EMBL/GenBank/DDBJ databases">
        <title>Genomic characterization of Dehalococcoides mccartyi strain 11a5, an unusal plasmid-containing chloroethene dechlorinator.</title>
        <authorList>
            <person name="Zhao S."/>
            <person name="Ding C."/>
            <person name="He J."/>
        </authorList>
    </citation>
    <scope>NUCLEOTIDE SEQUENCE [LARGE SCALE GENOMIC DNA]</scope>
    <source>
        <strain evidence="1 4">11a5</strain>
    </source>
</reference>
<evidence type="ECO:0000313" key="4">
    <source>
        <dbReference type="Proteomes" id="UP000076394"/>
    </source>
</evidence>
<dbReference type="EMBL" id="QGLD01000016">
    <property type="protein sequence ID" value="RAL70113.1"/>
    <property type="molecule type" value="Genomic_DNA"/>
</dbReference>
<evidence type="ECO:0000313" key="6">
    <source>
        <dbReference type="Proteomes" id="UP000249146"/>
    </source>
</evidence>
<reference evidence="5 6" key="2">
    <citation type="submission" date="2018-05" db="EMBL/GenBank/DDBJ databases">
        <title>Draft genome sequences of Dehalococcoides mccartyi strains RC and KS.</title>
        <authorList>
            <person name="Higgins S.A."/>
            <person name="Padilla-Crespo E."/>
            <person name="Loeffler F.E."/>
        </authorList>
    </citation>
    <scope>NUCLEOTIDE SEQUENCE [LARGE SCALE GENOMIC DNA]</scope>
    <source>
        <strain evidence="3 5">KS</strain>
        <strain evidence="2 6">RC</strain>
    </source>
</reference>
<dbReference type="EMBL" id="QGLC01000018">
    <property type="protein sequence ID" value="RAL68928.1"/>
    <property type="molecule type" value="Genomic_DNA"/>
</dbReference>
<sequence>MVNESIKCPVCSQGLGVKLATGRKSGKPLIMFVCSRDGRHFRGFISHQEYVKQVLQKLENSIVSAKAMD</sequence>
<evidence type="ECO:0000313" key="3">
    <source>
        <dbReference type="EMBL" id="RAL70113.1"/>
    </source>
</evidence>
<dbReference type="AlphaFoldDB" id="A0A142VD01"/>
<evidence type="ECO:0000313" key="2">
    <source>
        <dbReference type="EMBL" id="RAL68928.1"/>
    </source>
</evidence>